<protein>
    <recommendedName>
        <fullName evidence="3">receptor protein serine/threonine kinase</fullName>
        <ecNumber evidence="3">2.7.11.30</ecNumber>
    </recommendedName>
</protein>
<accession>A0A3Q3MLA4</accession>
<evidence type="ECO:0000256" key="13">
    <source>
        <dbReference type="ARBA" id="ARBA00023170"/>
    </source>
</evidence>
<feature type="region of interest" description="Disordered" evidence="15">
    <location>
        <begin position="560"/>
        <end position="606"/>
    </location>
</feature>
<dbReference type="Ensembl" id="ENSMAMT00000026519.2">
    <property type="protein sequence ID" value="ENSMAMP00000025857.1"/>
    <property type="gene ID" value="ENSMAMG00000017361.2"/>
</dbReference>
<dbReference type="PANTHER" id="PTHR23255">
    <property type="entry name" value="TRANSFORMING GROWTH FACTOR-BETA RECEPTOR TYPE I AND II"/>
    <property type="match status" value="1"/>
</dbReference>
<dbReference type="Pfam" id="PF00069">
    <property type="entry name" value="Pkinase"/>
    <property type="match status" value="1"/>
</dbReference>
<evidence type="ECO:0000256" key="12">
    <source>
        <dbReference type="ARBA" id="ARBA00023136"/>
    </source>
</evidence>
<feature type="binding site" evidence="14">
    <location>
        <position position="244"/>
    </location>
    <ligand>
        <name>ATP</name>
        <dbReference type="ChEBI" id="CHEBI:30616"/>
    </ligand>
</feature>
<keyword evidence="9" id="KW-0418">Kinase</keyword>
<keyword evidence="13" id="KW-0675">Receptor</keyword>
<feature type="chain" id="PRO_5018632767" description="receptor protein serine/threonine kinase" evidence="17">
    <location>
        <begin position="23"/>
        <end position="1252"/>
    </location>
</feature>
<dbReference type="Pfam" id="PF01064">
    <property type="entry name" value="Activin_recp"/>
    <property type="match status" value="1"/>
</dbReference>
<dbReference type="OrthoDB" id="669224at2759"/>
<dbReference type="AlphaFoldDB" id="A0A3Q3MLA4"/>
<evidence type="ECO:0000256" key="2">
    <source>
        <dbReference type="ARBA" id="ARBA00009605"/>
    </source>
</evidence>
<keyword evidence="8 14" id="KW-0547">Nucleotide-binding</keyword>
<dbReference type="InterPro" id="IPR000719">
    <property type="entry name" value="Prot_kinase_dom"/>
</dbReference>
<evidence type="ECO:0000256" key="8">
    <source>
        <dbReference type="ARBA" id="ARBA00022741"/>
    </source>
</evidence>
<comment type="subcellular location">
    <subcellularLocation>
        <location evidence="1">Membrane</location>
        <topology evidence="1">Single-pass type I membrane protein</topology>
    </subcellularLocation>
</comment>
<evidence type="ECO:0000256" key="15">
    <source>
        <dbReference type="SAM" id="MobiDB-lite"/>
    </source>
</evidence>
<evidence type="ECO:0000256" key="16">
    <source>
        <dbReference type="SAM" id="Phobius"/>
    </source>
</evidence>
<dbReference type="PROSITE" id="PS50011">
    <property type="entry name" value="PROTEIN_KINASE_DOM"/>
    <property type="match status" value="1"/>
</dbReference>
<feature type="domain" description="Protein kinase" evidence="18">
    <location>
        <begin position="217"/>
        <end position="526"/>
    </location>
</feature>
<feature type="compositionally biased region" description="Polar residues" evidence="15">
    <location>
        <begin position="583"/>
        <end position="606"/>
    </location>
</feature>
<dbReference type="InterPro" id="IPR000333">
    <property type="entry name" value="TGFB_receptor"/>
</dbReference>
<dbReference type="CDD" id="cd14054">
    <property type="entry name" value="STKc_BMPR2_AMHR2"/>
    <property type="match status" value="1"/>
</dbReference>
<evidence type="ECO:0000256" key="7">
    <source>
        <dbReference type="ARBA" id="ARBA00022729"/>
    </source>
</evidence>
<dbReference type="Gene3D" id="2.10.60.10">
    <property type="entry name" value="CD59"/>
    <property type="match status" value="1"/>
</dbReference>
<keyword evidence="11 16" id="KW-1133">Transmembrane helix</keyword>
<feature type="region of interest" description="Disordered" evidence="15">
    <location>
        <begin position="709"/>
        <end position="732"/>
    </location>
</feature>
<evidence type="ECO:0000256" key="1">
    <source>
        <dbReference type="ARBA" id="ARBA00004479"/>
    </source>
</evidence>
<keyword evidence="20" id="KW-1185">Reference proteome</keyword>
<dbReference type="GO" id="GO:0005886">
    <property type="term" value="C:plasma membrane"/>
    <property type="evidence" value="ECO:0007669"/>
    <property type="project" value="TreeGrafter"/>
</dbReference>
<feature type="signal peptide" evidence="17">
    <location>
        <begin position="1"/>
        <end position="22"/>
    </location>
</feature>
<dbReference type="Gene3D" id="1.10.510.10">
    <property type="entry name" value="Transferase(Phosphotransferase) domain 1"/>
    <property type="match status" value="1"/>
</dbReference>
<evidence type="ECO:0000256" key="11">
    <source>
        <dbReference type="ARBA" id="ARBA00022989"/>
    </source>
</evidence>
<dbReference type="CDD" id="cd23614">
    <property type="entry name" value="TFP_LU_ECD_BMPR2"/>
    <property type="match status" value="1"/>
</dbReference>
<dbReference type="InterPro" id="IPR045860">
    <property type="entry name" value="Snake_toxin-like_sf"/>
</dbReference>
<dbReference type="InterPro" id="IPR017441">
    <property type="entry name" value="Protein_kinase_ATP_BS"/>
</dbReference>
<evidence type="ECO:0000256" key="10">
    <source>
        <dbReference type="ARBA" id="ARBA00022840"/>
    </source>
</evidence>
<name>A0A3Q3MLA4_9TELE</name>
<evidence type="ECO:0000313" key="20">
    <source>
        <dbReference type="Proteomes" id="UP000261640"/>
    </source>
</evidence>
<dbReference type="GO" id="GO:0043235">
    <property type="term" value="C:receptor complex"/>
    <property type="evidence" value="ECO:0007669"/>
    <property type="project" value="TreeGrafter"/>
</dbReference>
<dbReference type="InParanoid" id="A0A3Q3MLA4"/>
<evidence type="ECO:0000256" key="6">
    <source>
        <dbReference type="ARBA" id="ARBA00022692"/>
    </source>
</evidence>
<reference evidence="19" key="2">
    <citation type="submission" date="2025-09" db="UniProtKB">
        <authorList>
            <consortium name="Ensembl"/>
        </authorList>
    </citation>
    <scope>IDENTIFICATION</scope>
</reference>
<keyword evidence="4" id="KW-0723">Serine/threonine-protein kinase</keyword>
<keyword evidence="6 16" id="KW-0812">Transmembrane</keyword>
<dbReference type="SUPFAM" id="SSF57302">
    <property type="entry name" value="Snake toxin-like"/>
    <property type="match status" value="1"/>
</dbReference>
<feature type="compositionally biased region" description="Polar residues" evidence="15">
    <location>
        <begin position="714"/>
        <end position="732"/>
    </location>
</feature>
<evidence type="ECO:0000259" key="18">
    <source>
        <dbReference type="PROSITE" id="PS50011"/>
    </source>
</evidence>
<evidence type="ECO:0000313" key="19">
    <source>
        <dbReference type="Ensembl" id="ENSMAMP00000025857.1"/>
    </source>
</evidence>
<comment type="similarity">
    <text evidence="2">Belongs to the protein kinase superfamily. TKL Ser/Thr protein kinase family. TGFB receptor subfamily.</text>
</comment>
<keyword evidence="5" id="KW-0808">Transferase</keyword>
<dbReference type="GeneID" id="113123821"/>
<evidence type="ECO:0000256" key="9">
    <source>
        <dbReference type="ARBA" id="ARBA00022777"/>
    </source>
</evidence>
<evidence type="ECO:0000256" key="14">
    <source>
        <dbReference type="PROSITE-ProRule" id="PRU10141"/>
    </source>
</evidence>
<sequence length="1252" mass="136311">MAAVRGVMCLCVLLLLLPAVTGLQSEDRECAFTDHLQGAELHNGPTNELRGVVRENGTIRCSRGSRCYGLWEKKPDGEMHLVKQGCWTHIGGQQECHGDRCLVSATPSQIQNGSYRFCCCSQDLCNTNFTEAPPTFDTPALRLMKPSRSDNRQTDHQPLKWEETALIALVTVAIAAVLIMALFLGYRMMKAKHKLSLSALDVMEAANTESAINLENLKLLELIGRGRYGVVFRGCLNERCVAVKVFSSANRQNYANELSIYCLLQQHVNIAHFLAADERTTPDGRPEFLILMEYYPQGSLSQYLAVHTVDWPTCCRMTHGVTRGLAFLHTELYRGDQYKPAVAHRDMTSRNILVRADLSCVLADFGLSMKLTGDRTCRPGEDDAMAISEVGTVRYMAPEVLGGALNLRDCESALKQVDVYALGLLYWESFRRCSDLFPGEAVPEYQLAFQAELGNHPSFEDLQVLVAREKYRPRFPEAWKENSLTLRMLKETMEDCWDQDAEARLTAQCAEERLSELTLLSTHTAIHNHRNLSHGCWAPQVGSTSSYIEDLQVDVVKNLQGDEHPAPVKTTTSGAEGAEKNRNSINYERQRAQTQTRLSSPDSSVSATTAMMPATIFYSISESEHTGGAVPCVPVCLQLTEEDLEATKLDPKEVDKNLRESSDENLMEHSQKQFSSELQTTNLLYHQILQTTEANGLVLTPPEELGCVDGLDTPPSSSIHSLPKQQNLPQRPTSLHLLPKTKETTSASSGLQLAKLKSNHRQVETGVAKMNTVAVATAAEPHMVTTVTNHTSTRVIVANGNRVHPIMVVSSSYNAGVPTLVTNSMIGGGRTNPAGPQLDEEDQVEGRMTAGEDDQLNLLNFSPDEHEPLLRREQPPAESEPLPHLHHQSRAGNILSGRGSNSNNNNNRIALGSEVKIQGLEVKSERMMGSQVSPGTGISNPKHESHLLSQTISGSPAAVPLSHMENLLLYGQAEQATATGPCLQDVVAELVLASGQIQNPEFHLIHSAATVQVPDARDPDCGSTEAPKVVVPETSGTPPLKALDKTPETLDTSSKAVVLDVQKPSTADAPTLGATASCSEDSRLEFPTSENPAPETPVLGSQTSVPAAAQTGPTADLLQSQMGQTKARRPERPCSLDLSSSCIYSDDVGLADNGALSASGEKIKRRVKTPYTLKKWRPASWVVSTDTALDLDFEFNPSGSSSRQTYFSSGLHKGGSSGVPKINQSKSSMAVFLVDGGTTATTTSEPDGMTCF</sequence>
<evidence type="ECO:0000256" key="5">
    <source>
        <dbReference type="ARBA" id="ARBA00022679"/>
    </source>
</evidence>
<dbReference type="InterPro" id="IPR011009">
    <property type="entry name" value="Kinase-like_dom_sf"/>
</dbReference>
<feature type="compositionally biased region" description="Low complexity" evidence="15">
    <location>
        <begin position="892"/>
        <end position="908"/>
    </location>
</feature>
<keyword evidence="12 16" id="KW-0472">Membrane</keyword>
<dbReference type="STRING" id="205130.ENSMAMP00000025857"/>
<dbReference type="EC" id="2.7.11.30" evidence="3"/>
<dbReference type="FunFam" id="1.10.510.10:FF:000180">
    <property type="entry name" value="Receptor protein serine/threonine kinase"/>
    <property type="match status" value="1"/>
</dbReference>
<dbReference type="InterPro" id="IPR000472">
    <property type="entry name" value="Activin_recp"/>
</dbReference>
<dbReference type="PANTHER" id="PTHR23255:SF63">
    <property type="entry name" value="BONE MORPHOGENETIC PROTEIN RECEPTOR TYPE-2"/>
    <property type="match status" value="1"/>
</dbReference>
<feature type="compositionally biased region" description="Polar residues" evidence="15">
    <location>
        <begin position="1099"/>
        <end position="1117"/>
    </location>
</feature>
<dbReference type="PROSITE" id="PS00107">
    <property type="entry name" value="PROTEIN_KINASE_ATP"/>
    <property type="match status" value="1"/>
</dbReference>
<dbReference type="RefSeq" id="XP_026151911.1">
    <property type="nucleotide sequence ID" value="XM_026296126.1"/>
</dbReference>
<dbReference type="GO" id="GO:0030509">
    <property type="term" value="P:BMP signaling pathway"/>
    <property type="evidence" value="ECO:0007669"/>
    <property type="project" value="TreeGrafter"/>
</dbReference>
<evidence type="ECO:0000256" key="3">
    <source>
        <dbReference type="ARBA" id="ARBA00012401"/>
    </source>
</evidence>
<evidence type="ECO:0000256" key="17">
    <source>
        <dbReference type="SAM" id="SignalP"/>
    </source>
</evidence>
<organism evidence="19 20">
    <name type="scientific">Mastacembelus armatus</name>
    <name type="common">zig-zag eel</name>
    <dbReference type="NCBI Taxonomy" id="205130"/>
    <lineage>
        <taxon>Eukaryota</taxon>
        <taxon>Metazoa</taxon>
        <taxon>Chordata</taxon>
        <taxon>Craniata</taxon>
        <taxon>Vertebrata</taxon>
        <taxon>Euteleostomi</taxon>
        <taxon>Actinopterygii</taxon>
        <taxon>Neopterygii</taxon>
        <taxon>Teleostei</taxon>
        <taxon>Neoteleostei</taxon>
        <taxon>Acanthomorphata</taxon>
        <taxon>Anabantaria</taxon>
        <taxon>Synbranchiformes</taxon>
        <taxon>Mastacembelidae</taxon>
        <taxon>Mastacembelus</taxon>
    </lineage>
</organism>
<dbReference type="GO" id="GO:0005024">
    <property type="term" value="F:transforming growth factor beta receptor activity"/>
    <property type="evidence" value="ECO:0007669"/>
    <property type="project" value="TreeGrafter"/>
</dbReference>
<reference evidence="19" key="1">
    <citation type="submission" date="2025-08" db="UniProtKB">
        <authorList>
            <consortium name="Ensembl"/>
        </authorList>
    </citation>
    <scope>IDENTIFICATION</scope>
</reference>
<dbReference type="SUPFAM" id="SSF56112">
    <property type="entry name" value="Protein kinase-like (PK-like)"/>
    <property type="match status" value="1"/>
</dbReference>
<feature type="transmembrane region" description="Helical" evidence="16">
    <location>
        <begin position="165"/>
        <end position="186"/>
    </location>
</feature>
<keyword evidence="10 14" id="KW-0067">ATP-binding</keyword>
<dbReference type="RefSeq" id="XP_026151912.1">
    <property type="nucleotide sequence ID" value="XM_026296127.1"/>
</dbReference>
<dbReference type="GeneTree" id="ENSGT00940000156449"/>
<feature type="region of interest" description="Disordered" evidence="15">
    <location>
        <begin position="1015"/>
        <end position="1117"/>
    </location>
</feature>
<feature type="region of interest" description="Disordered" evidence="15">
    <location>
        <begin position="868"/>
        <end position="908"/>
    </location>
</feature>
<proteinExistence type="inferred from homology"/>
<evidence type="ECO:0000256" key="4">
    <source>
        <dbReference type="ARBA" id="ARBA00022527"/>
    </source>
</evidence>
<dbReference type="Gene3D" id="3.30.200.20">
    <property type="entry name" value="Phosphorylase Kinase, domain 1"/>
    <property type="match status" value="1"/>
</dbReference>
<dbReference type="Proteomes" id="UP000261640">
    <property type="component" value="Unplaced"/>
</dbReference>
<dbReference type="GO" id="GO:0005524">
    <property type="term" value="F:ATP binding"/>
    <property type="evidence" value="ECO:0007669"/>
    <property type="project" value="UniProtKB-UniRule"/>
</dbReference>
<keyword evidence="7 17" id="KW-0732">Signal</keyword>